<organism evidence="1 2">
    <name type="scientific">Portunus trituberculatus</name>
    <name type="common">Swimming crab</name>
    <name type="synonym">Neptunus trituberculatus</name>
    <dbReference type="NCBI Taxonomy" id="210409"/>
    <lineage>
        <taxon>Eukaryota</taxon>
        <taxon>Metazoa</taxon>
        <taxon>Ecdysozoa</taxon>
        <taxon>Arthropoda</taxon>
        <taxon>Crustacea</taxon>
        <taxon>Multicrustacea</taxon>
        <taxon>Malacostraca</taxon>
        <taxon>Eumalacostraca</taxon>
        <taxon>Eucarida</taxon>
        <taxon>Decapoda</taxon>
        <taxon>Pleocyemata</taxon>
        <taxon>Brachyura</taxon>
        <taxon>Eubrachyura</taxon>
        <taxon>Portunoidea</taxon>
        <taxon>Portunidae</taxon>
        <taxon>Portuninae</taxon>
        <taxon>Portunus</taxon>
    </lineage>
</organism>
<comment type="caution">
    <text evidence="1">The sequence shown here is derived from an EMBL/GenBank/DDBJ whole genome shotgun (WGS) entry which is preliminary data.</text>
</comment>
<gene>
    <name evidence="1" type="ORF">E2C01_002463</name>
</gene>
<keyword evidence="2" id="KW-1185">Reference proteome</keyword>
<sequence>MDIKTQLFDVFKRIFDNVNSYLTATTHQGITDIGSSAKKKKCESLQAGAEHDVTLPFTFLCRTGRVVYGKNTARSASPCSTKKTITINTYQSEDEDK</sequence>
<name>A0A5B7CNB5_PORTR</name>
<dbReference type="EMBL" id="VSRR010000089">
    <property type="protein sequence ID" value="MPC09846.1"/>
    <property type="molecule type" value="Genomic_DNA"/>
</dbReference>
<reference evidence="1 2" key="1">
    <citation type="submission" date="2019-05" db="EMBL/GenBank/DDBJ databases">
        <title>Another draft genome of Portunus trituberculatus and its Hox gene families provides insights of decapod evolution.</title>
        <authorList>
            <person name="Jeong J.-H."/>
            <person name="Song I."/>
            <person name="Kim S."/>
            <person name="Choi T."/>
            <person name="Kim D."/>
            <person name="Ryu S."/>
            <person name="Kim W."/>
        </authorList>
    </citation>
    <scope>NUCLEOTIDE SEQUENCE [LARGE SCALE GENOMIC DNA]</scope>
    <source>
        <tissue evidence="1">Muscle</tissue>
    </source>
</reference>
<proteinExistence type="predicted"/>
<dbReference type="Proteomes" id="UP000324222">
    <property type="component" value="Unassembled WGS sequence"/>
</dbReference>
<accession>A0A5B7CNB5</accession>
<protein>
    <submittedName>
        <fullName evidence="1">Uncharacterized protein</fullName>
    </submittedName>
</protein>
<evidence type="ECO:0000313" key="2">
    <source>
        <dbReference type="Proteomes" id="UP000324222"/>
    </source>
</evidence>
<dbReference type="AlphaFoldDB" id="A0A5B7CNB5"/>
<evidence type="ECO:0000313" key="1">
    <source>
        <dbReference type="EMBL" id="MPC09846.1"/>
    </source>
</evidence>